<organism evidence="1 2">
    <name type="scientific">Rhizobium leguminosarum bv. trifolii WSM597</name>
    <dbReference type="NCBI Taxonomy" id="754764"/>
    <lineage>
        <taxon>Bacteria</taxon>
        <taxon>Pseudomonadati</taxon>
        <taxon>Pseudomonadota</taxon>
        <taxon>Alphaproteobacteria</taxon>
        <taxon>Hyphomicrobiales</taxon>
        <taxon>Rhizobiaceae</taxon>
        <taxon>Rhizobium/Agrobacterium group</taxon>
        <taxon>Rhizobium</taxon>
    </lineage>
</organism>
<gene>
    <name evidence="1" type="ORF">Rleg9DRAFT_4827</name>
</gene>
<dbReference type="HOGENOM" id="CLU_2357742_0_0_5"/>
<evidence type="ECO:0000313" key="2">
    <source>
        <dbReference type="Proteomes" id="UP000005092"/>
    </source>
</evidence>
<protein>
    <submittedName>
        <fullName evidence="1">Uncharacterized protein</fullName>
    </submittedName>
</protein>
<sequence length="96" mass="10409">MNLVPRQRAAVVQELLSSAIRQRTKVVTLLELLKELDQLGPATDIGEIEEAALIFDDMAQQARLGSQLLRAFALNRNNARLDSAAVLPTGAVETVA</sequence>
<dbReference type="EMBL" id="JH719381">
    <property type="protein sequence ID" value="EJB05936.1"/>
    <property type="molecule type" value="Genomic_DNA"/>
</dbReference>
<name>I9XAE8_RHILT</name>
<dbReference type="Proteomes" id="UP000005092">
    <property type="component" value="Unassembled WGS sequence"/>
</dbReference>
<accession>I9XAE8</accession>
<dbReference type="AlphaFoldDB" id="I9XAE8"/>
<proteinExistence type="predicted"/>
<reference evidence="1 2" key="1">
    <citation type="submission" date="2012-02" db="EMBL/GenBank/DDBJ databases">
        <title>Improved High-Quality Draft Sequence of Rhizobium leguminosarum bv. trifolii WSM597.</title>
        <authorList>
            <consortium name="US DOE Joint Genome Institute"/>
            <person name="Lucas S."/>
            <person name="Han J."/>
            <person name="Lapidus A."/>
            <person name="Cheng J.-F."/>
            <person name="Goodwin L."/>
            <person name="Pitluck S."/>
            <person name="Peters L."/>
            <person name="Ovchinnikova G."/>
            <person name="Held B."/>
            <person name="Detter J.C."/>
            <person name="Han C."/>
            <person name="Tapia R."/>
            <person name="Land M."/>
            <person name="Hauser L."/>
            <person name="Kyrpides N."/>
            <person name="Ivanova N."/>
            <person name="Pagani I."/>
            <person name="Brau L."/>
            <person name="Yates R."/>
            <person name="O'Hara G."/>
            <person name="Rui T."/>
            <person name="Howieson J."/>
            <person name="Reeve W."/>
            <person name="Woyke T."/>
        </authorList>
    </citation>
    <scope>NUCLEOTIDE SEQUENCE [LARGE SCALE GENOMIC DNA]</scope>
    <source>
        <strain evidence="1 2">WSM597</strain>
    </source>
</reference>
<evidence type="ECO:0000313" key="1">
    <source>
        <dbReference type="EMBL" id="EJB05936.1"/>
    </source>
</evidence>